<feature type="region of interest" description="Disordered" evidence="4">
    <location>
        <begin position="57"/>
        <end position="84"/>
    </location>
</feature>
<keyword evidence="6" id="KW-1185">Reference proteome</keyword>
<keyword evidence="2" id="KW-0294">Fucose metabolism</keyword>
<proteinExistence type="predicted"/>
<keyword evidence="1" id="KW-0808">Transferase</keyword>
<protein>
    <recommendedName>
        <fullName evidence="7">O-fucosyltransferase family protein</fullName>
    </recommendedName>
</protein>
<dbReference type="OrthoDB" id="1882547at2759"/>
<accession>A0A2R5GTL4</accession>
<dbReference type="InterPro" id="IPR045130">
    <property type="entry name" value="OFUT2-like"/>
</dbReference>
<dbReference type="EMBL" id="BEYU01000183">
    <property type="protein sequence ID" value="GBG34202.1"/>
    <property type="molecule type" value="Genomic_DNA"/>
</dbReference>
<name>A0A2R5GTL4_9STRA</name>
<gene>
    <name evidence="5" type="ORF">FCC1311_104262</name>
</gene>
<dbReference type="InParanoid" id="A0A2R5GTL4"/>
<evidence type="ECO:0008006" key="7">
    <source>
        <dbReference type="Google" id="ProtNLM"/>
    </source>
</evidence>
<dbReference type="GO" id="GO:0046922">
    <property type="term" value="F:peptide-O-fucosyltransferase activity"/>
    <property type="evidence" value="ECO:0007669"/>
    <property type="project" value="InterPro"/>
</dbReference>
<feature type="compositionally biased region" description="Low complexity" evidence="4">
    <location>
        <begin position="57"/>
        <end position="73"/>
    </location>
</feature>
<evidence type="ECO:0000313" key="6">
    <source>
        <dbReference type="Proteomes" id="UP000241890"/>
    </source>
</evidence>
<evidence type="ECO:0000256" key="3">
    <source>
        <dbReference type="ARBA" id="ARBA00023277"/>
    </source>
</evidence>
<evidence type="ECO:0000256" key="4">
    <source>
        <dbReference type="SAM" id="MobiDB-lite"/>
    </source>
</evidence>
<reference evidence="5 6" key="1">
    <citation type="submission" date="2017-12" db="EMBL/GenBank/DDBJ databases">
        <title>Sequencing, de novo assembly and annotation of complete genome of a new Thraustochytrid species, strain FCC1311.</title>
        <authorList>
            <person name="Sedici K."/>
            <person name="Godart F."/>
            <person name="Aiese Cigliano R."/>
            <person name="Sanseverino W."/>
            <person name="Barakat M."/>
            <person name="Ortet P."/>
            <person name="Marechal E."/>
            <person name="Cagnac O."/>
            <person name="Amato A."/>
        </authorList>
    </citation>
    <scope>NUCLEOTIDE SEQUENCE [LARGE SCALE GENOMIC DNA]</scope>
</reference>
<feature type="region of interest" description="Disordered" evidence="4">
    <location>
        <begin position="338"/>
        <end position="372"/>
    </location>
</feature>
<comment type="caution">
    <text evidence="5">The sequence shown here is derived from an EMBL/GenBank/DDBJ whole genome shotgun (WGS) entry which is preliminary data.</text>
</comment>
<dbReference type="PANTHER" id="PTHR13398">
    <property type="entry name" value="GDP-FUCOSE PROTEIN O-FUCOSYLTRANSFERASE 2"/>
    <property type="match status" value="1"/>
</dbReference>
<dbReference type="GO" id="GO:0006004">
    <property type="term" value="P:fucose metabolic process"/>
    <property type="evidence" value="ECO:0007669"/>
    <property type="project" value="UniProtKB-KW"/>
</dbReference>
<dbReference type="Proteomes" id="UP000241890">
    <property type="component" value="Unassembled WGS sequence"/>
</dbReference>
<evidence type="ECO:0000313" key="5">
    <source>
        <dbReference type="EMBL" id="GBG34202.1"/>
    </source>
</evidence>
<evidence type="ECO:0000256" key="1">
    <source>
        <dbReference type="ARBA" id="ARBA00022679"/>
    </source>
</evidence>
<evidence type="ECO:0000256" key="2">
    <source>
        <dbReference type="ARBA" id="ARBA00023253"/>
    </source>
</evidence>
<keyword evidence="3" id="KW-0119">Carbohydrate metabolism</keyword>
<dbReference type="PANTHER" id="PTHR13398:SF0">
    <property type="entry name" value="GDP-FUCOSE PROTEIN O-FUCOSYLTRANSFERASE 2"/>
    <property type="match status" value="1"/>
</dbReference>
<dbReference type="CDD" id="cd11296">
    <property type="entry name" value="O-FucT_like"/>
    <property type="match status" value="1"/>
</dbReference>
<organism evidence="5 6">
    <name type="scientific">Hondaea fermentalgiana</name>
    <dbReference type="NCBI Taxonomy" id="2315210"/>
    <lineage>
        <taxon>Eukaryota</taxon>
        <taxon>Sar</taxon>
        <taxon>Stramenopiles</taxon>
        <taxon>Bigyra</taxon>
        <taxon>Labyrinthulomycetes</taxon>
        <taxon>Thraustochytrida</taxon>
        <taxon>Thraustochytriidae</taxon>
        <taxon>Hondaea</taxon>
    </lineage>
</organism>
<dbReference type="Gene3D" id="3.40.50.11350">
    <property type="match status" value="1"/>
</dbReference>
<sequence length="514" mass="56536">MQMLRYAHYFVLAGVALLVLETLVEYRASLAPAVVFTDLTLDLSAGYAPDAAATAALPPLPAEPTKAPAQPKPATRRKRRPTTLLAEPYAGAPSTFPGSRFEDLAEHEVQAKQWLVFQQSGGFNNQRIILERALRICKLLKRTCLVPPAGRHSSMFKNYNRLDADEIIAMDRVLDFGLLQDYQEAVPSALRFEDTLPILQKAFPESTQWHVIEQSRAERKKTPLGYENITALAANPASVIYIAGPTMWQRFAPGFDEEVHPYIRYAPFFRAISLDLARSLRLGRHYICVHSRPSDHGEKWEARMANNTPPALPMEHSNAAAAAAAAAAATTAANVTASGGSVSHSNTVEGGNSSAINVPTAPPTPKVRHANGFSTKYLPSDDAIADPGTYLQREIWLAIAEAGLDANLFRRVYIATKPNINRQLFANITAGRSDMRVYLSGDMPPRVSAALAAVFPRPEQVRLQNDILGIVEQLICARAFVYIGFSGSSFSEYIARMRREPMRNLIVGELGQVW</sequence>
<feature type="compositionally biased region" description="Polar residues" evidence="4">
    <location>
        <begin position="338"/>
        <end position="357"/>
    </location>
</feature>
<dbReference type="AlphaFoldDB" id="A0A2R5GTL4"/>